<dbReference type="SUPFAM" id="SSF53807">
    <property type="entry name" value="Helical backbone' metal receptor"/>
    <property type="match status" value="1"/>
</dbReference>
<reference evidence="5 6" key="1">
    <citation type="journal article" date="2015" name="Genome Announc.">
        <title>Expanding the biotechnology potential of lactobacilli through comparative genomics of 213 strains and associated genera.</title>
        <authorList>
            <person name="Sun Z."/>
            <person name="Harris H.M."/>
            <person name="McCann A."/>
            <person name="Guo C."/>
            <person name="Argimon S."/>
            <person name="Zhang W."/>
            <person name="Yang X."/>
            <person name="Jeffery I.B."/>
            <person name="Cooney J.C."/>
            <person name="Kagawa T.F."/>
            <person name="Liu W."/>
            <person name="Song Y."/>
            <person name="Salvetti E."/>
            <person name="Wrobel A."/>
            <person name="Rasinkangas P."/>
            <person name="Parkhill J."/>
            <person name="Rea M.C."/>
            <person name="O'Sullivan O."/>
            <person name="Ritari J."/>
            <person name="Douillard F.P."/>
            <person name="Paul Ross R."/>
            <person name="Yang R."/>
            <person name="Briner A.E."/>
            <person name="Felis G.E."/>
            <person name="de Vos W.M."/>
            <person name="Barrangou R."/>
            <person name="Klaenhammer T.R."/>
            <person name="Caufield P.W."/>
            <person name="Cui Y."/>
            <person name="Zhang H."/>
            <person name="O'Toole P.W."/>
        </authorList>
    </citation>
    <scope>NUCLEOTIDE SEQUENCE [LARGE SCALE GENOMIC DNA]</scope>
    <source>
        <strain evidence="5 6">DSM 20505</strain>
    </source>
</reference>
<dbReference type="InterPro" id="IPR050492">
    <property type="entry name" value="Bact_metal-bind_prot9"/>
</dbReference>
<keyword evidence="6" id="KW-1185">Reference proteome</keyword>
<evidence type="ECO:0000256" key="2">
    <source>
        <dbReference type="ARBA" id="ARBA00022448"/>
    </source>
</evidence>
<evidence type="ECO:0000313" key="5">
    <source>
        <dbReference type="EMBL" id="KRM54989.1"/>
    </source>
</evidence>
<keyword evidence="2" id="KW-0813">Transport</keyword>
<dbReference type="Gene3D" id="3.40.50.1980">
    <property type="entry name" value="Nitrogenase molybdenum iron protein domain"/>
    <property type="match status" value="2"/>
</dbReference>
<gene>
    <name evidence="5" type="ORF">FC18_GL001696</name>
</gene>
<dbReference type="GO" id="GO:0030001">
    <property type="term" value="P:metal ion transport"/>
    <property type="evidence" value="ECO:0007669"/>
    <property type="project" value="InterPro"/>
</dbReference>
<proteinExistence type="predicted"/>
<dbReference type="GO" id="GO:0046872">
    <property type="term" value="F:metal ion binding"/>
    <property type="evidence" value="ECO:0007669"/>
    <property type="project" value="UniProtKB-KW"/>
</dbReference>
<keyword evidence="4" id="KW-0732">Signal</keyword>
<organism evidence="5 6">
    <name type="scientific">Lacticaseibacillus sharpeae JCM 1186 = DSM 20505</name>
    <dbReference type="NCBI Taxonomy" id="1291052"/>
    <lineage>
        <taxon>Bacteria</taxon>
        <taxon>Bacillati</taxon>
        <taxon>Bacillota</taxon>
        <taxon>Bacilli</taxon>
        <taxon>Lactobacillales</taxon>
        <taxon>Lactobacillaceae</taxon>
        <taxon>Lacticaseibacillus</taxon>
    </lineage>
</organism>
<evidence type="ECO:0000256" key="4">
    <source>
        <dbReference type="ARBA" id="ARBA00022729"/>
    </source>
</evidence>
<name>A0A0R1ZJD0_9LACO</name>
<dbReference type="STRING" id="1291052.FC18_GL001696"/>
<dbReference type="GO" id="GO:0030313">
    <property type="term" value="C:cell envelope"/>
    <property type="evidence" value="ECO:0007669"/>
    <property type="project" value="UniProtKB-SubCell"/>
</dbReference>
<dbReference type="InterPro" id="IPR006127">
    <property type="entry name" value="ZnuA-like"/>
</dbReference>
<dbReference type="AlphaFoldDB" id="A0A0R1ZJD0"/>
<dbReference type="PANTHER" id="PTHR42953">
    <property type="entry name" value="HIGH-AFFINITY ZINC UPTAKE SYSTEM PROTEIN ZNUA-RELATED"/>
    <property type="match status" value="1"/>
</dbReference>
<dbReference type="Proteomes" id="UP000051679">
    <property type="component" value="Unassembled WGS sequence"/>
</dbReference>
<dbReference type="PATRIC" id="fig|1291052.5.peg.1735"/>
<evidence type="ECO:0000313" key="6">
    <source>
        <dbReference type="Proteomes" id="UP000051679"/>
    </source>
</evidence>
<comment type="subcellular location">
    <subcellularLocation>
        <location evidence="1">Cell envelope</location>
    </subcellularLocation>
</comment>
<sequence length="285" mass="31056">MTVLLLVVLAACGKTQPAKQSGKLHVVTSLRVYQEAASAVLGKYGHATAIIANANTDPHDFEPTTATGKLVADADIVISNGLGYDDWLDKLVNAANPDAESLQVATDVLHRKDGDNEHVFYDPTVMFALTKTLTRKFAKLDPAHAAAYKRNAAAYRKSLQPLKNAVTKLANTGKNKYAASSEPVFDYGLQAVGYKLIDTSFAKSIEDGTDPTPQELTQLRADLRSGKIAVFVNNKQSDSPIVTQVVQYAKKHGVRVVSVRETQPNHTNYLDWMLSNYGQLQQSPK</sequence>
<dbReference type="EMBL" id="AYYO01000037">
    <property type="protein sequence ID" value="KRM54989.1"/>
    <property type="molecule type" value="Genomic_DNA"/>
</dbReference>
<accession>A0A0R1ZJD0</accession>
<dbReference type="Pfam" id="PF01297">
    <property type="entry name" value="ZnuA"/>
    <property type="match status" value="1"/>
</dbReference>
<dbReference type="PANTHER" id="PTHR42953:SF1">
    <property type="entry name" value="METAL-BINDING PROTEIN HI_0362-RELATED"/>
    <property type="match status" value="1"/>
</dbReference>
<comment type="caution">
    <text evidence="5">The sequence shown here is derived from an EMBL/GenBank/DDBJ whole genome shotgun (WGS) entry which is preliminary data.</text>
</comment>
<protein>
    <submittedName>
        <fullName evidence="5">ABC transporter substrate binding protein</fullName>
    </submittedName>
</protein>
<evidence type="ECO:0000256" key="1">
    <source>
        <dbReference type="ARBA" id="ARBA00004196"/>
    </source>
</evidence>
<evidence type="ECO:0000256" key="3">
    <source>
        <dbReference type="ARBA" id="ARBA00022723"/>
    </source>
</evidence>
<keyword evidence="3" id="KW-0479">Metal-binding</keyword>